<dbReference type="Gene3D" id="1.10.443.10">
    <property type="entry name" value="Intergrase catalytic core"/>
    <property type="match status" value="1"/>
</dbReference>
<reference evidence="8 9" key="1">
    <citation type="submission" date="2019-08" db="EMBL/GenBank/DDBJ databases">
        <title>Microbe sample from Colwellia echini.</title>
        <authorList>
            <person name="Christiansen L."/>
            <person name="Pathiraja D."/>
            <person name="Schultz-Johansen M."/>
            <person name="Choi I.-G."/>
            <person name="Stougaard P."/>
        </authorList>
    </citation>
    <scope>NUCLEOTIDE SEQUENCE [LARGE SCALE GENOMIC DNA]</scope>
    <source>
        <strain evidence="8 9">A3</strain>
    </source>
</reference>
<feature type="domain" description="Tyr recombinase" evidence="6">
    <location>
        <begin position="209"/>
        <end position="387"/>
    </location>
</feature>
<dbReference type="InterPro" id="IPR053876">
    <property type="entry name" value="Phage_int_M"/>
</dbReference>
<keyword evidence="4" id="KW-0233">DNA recombination</keyword>
<dbReference type="PROSITE" id="PS51898">
    <property type="entry name" value="TYR_RECOMBINASE"/>
    <property type="match status" value="1"/>
</dbReference>
<evidence type="ECO:0000313" key="9">
    <source>
        <dbReference type="Proteomes" id="UP000815846"/>
    </source>
</evidence>
<comment type="similarity">
    <text evidence="1">Belongs to the 'phage' integrase family.</text>
</comment>
<dbReference type="InterPro" id="IPR011010">
    <property type="entry name" value="DNA_brk_join_enz"/>
</dbReference>
<dbReference type="RefSeq" id="WP_101345246.1">
    <property type="nucleotide sequence ID" value="NZ_PJAI02000004.1"/>
</dbReference>
<dbReference type="Proteomes" id="UP000815846">
    <property type="component" value="Unassembled WGS sequence"/>
</dbReference>
<organism evidence="8 9">
    <name type="scientific">Colwellia echini</name>
    <dbReference type="NCBI Taxonomy" id="1982103"/>
    <lineage>
        <taxon>Bacteria</taxon>
        <taxon>Pseudomonadati</taxon>
        <taxon>Pseudomonadota</taxon>
        <taxon>Gammaproteobacteria</taxon>
        <taxon>Alteromonadales</taxon>
        <taxon>Colwelliaceae</taxon>
        <taxon>Colwellia</taxon>
    </lineage>
</organism>
<dbReference type="InterPro" id="IPR010998">
    <property type="entry name" value="Integrase_recombinase_N"/>
</dbReference>
<dbReference type="PROSITE" id="PS51900">
    <property type="entry name" value="CB"/>
    <property type="match status" value="1"/>
</dbReference>
<dbReference type="InterPro" id="IPR002104">
    <property type="entry name" value="Integrase_catalytic"/>
</dbReference>
<dbReference type="SUPFAM" id="SSF56349">
    <property type="entry name" value="DNA breaking-rejoining enzymes"/>
    <property type="match status" value="1"/>
</dbReference>
<dbReference type="InterPro" id="IPR050808">
    <property type="entry name" value="Phage_Integrase"/>
</dbReference>
<dbReference type="CDD" id="cd00801">
    <property type="entry name" value="INT_P4_C"/>
    <property type="match status" value="1"/>
</dbReference>
<dbReference type="InterPro" id="IPR044068">
    <property type="entry name" value="CB"/>
</dbReference>
<dbReference type="NCBIfam" id="NF007246">
    <property type="entry name" value="PRK09692.1"/>
    <property type="match status" value="1"/>
</dbReference>
<evidence type="ECO:0000259" key="6">
    <source>
        <dbReference type="PROSITE" id="PS51898"/>
    </source>
</evidence>
<dbReference type="Pfam" id="PF22022">
    <property type="entry name" value="Phage_int_M"/>
    <property type="match status" value="1"/>
</dbReference>
<keyword evidence="9" id="KW-1185">Reference proteome</keyword>
<accession>A0ABY3MZ17</accession>
<dbReference type="Pfam" id="PF13356">
    <property type="entry name" value="Arm-DNA-bind_3"/>
    <property type="match status" value="1"/>
</dbReference>
<evidence type="ECO:0000256" key="3">
    <source>
        <dbReference type="ARBA" id="ARBA00023125"/>
    </source>
</evidence>
<evidence type="ECO:0000313" key="8">
    <source>
        <dbReference type="EMBL" id="TYK66480.1"/>
    </source>
</evidence>
<dbReference type="PANTHER" id="PTHR30629">
    <property type="entry name" value="PROPHAGE INTEGRASE"/>
    <property type="match status" value="1"/>
</dbReference>
<proteinExistence type="inferred from homology"/>
<dbReference type="InterPro" id="IPR013762">
    <property type="entry name" value="Integrase-like_cat_sf"/>
</dbReference>
<dbReference type="Pfam" id="PF00589">
    <property type="entry name" value="Phage_integrase"/>
    <property type="match status" value="1"/>
</dbReference>
<dbReference type="Gene3D" id="1.10.150.130">
    <property type="match status" value="1"/>
</dbReference>
<evidence type="ECO:0000256" key="2">
    <source>
        <dbReference type="ARBA" id="ARBA00022908"/>
    </source>
</evidence>
<keyword evidence="2" id="KW-0229">DNA integration</keyword>
<name>A0ABY3MZ17_9GAMM</name>
<evidence type="ECO:0000256" key="5">
    <source>
        <dbReference type="PROSITE-ProRule" id="PRU01248"/>
    </source>
</evidence>
<keyword evidence="3 5" id="KW-0238">DNA-binding</keyword>
<evidence type="ECO:0000259" key="7">
    <source>
        <dbReference type="PROSITE" id="PS51900"/>
    </source>
</evidence>
<protein>
    <submittedName>
        <fullName evidence="8">Tyrosine-type recombinase/integrase</fullName>
    </submittedName>
</protein>
<dbReference type="PANTHER" id="PTHR30629:SF6">
    <property type="entry name" value="PROPHAGE INTEGRASE INTA-RELATED"/>
    <property type="match status" value="1"/>
</dbReference>
<comment type="caution">
    <text evidence="8">The sequence shown here is derived from an EMBL/GenBank/DDBJ whole genome shotgun (WGS) entry which is preliminary data.</text>
</comment>
<dbReference type="EMBL" id="PJAI02000004">
    <property type="protein sequence ID" value="TYK66480.1"/>
    <property type="molecule type" value="Genomic_DNA"/>
</dbReference>
<feature type="domain" description="Core-binding (CB)" evidence="7">
    <location>
        <begin position="105"/>
        <end position="186"/>
    </location>
</feature>
<dbReference type="Gene3D" id="3.30.160.390">
    <property type="entry name" value="Integrase, DNA-binding domain"/>
    <property type="match status" value="1"/>
</dbReference>
<sequence>MAKITKPLTNTEVKQAKAKDKPYKLFDGAGLVLKVRVNGSKSWLFMYKKPFVTKRAELVFGMYPSISLAEARELRTKANELLSKDIDPKEHKDEFNRQQQETLSNTFEQVAANWFQVKKTEISADYAKDLWRSLELHIFPALGKHPISKITAPLTIDVIKPIAAKGSLETVKRLTQRLNEIMNYAVNTGLIHASPLTGIKAAFKKPEKNHMPTLTPDQLPELMKTISYASIKIVTRCLIEWQLHTMVRPSEAAGAKWSEIDLDNNQWLIPAERMKKKRDHTVPLTKQTIEILERLQPISGHREYLFPADRDPKRHANESTANAALKRMGYHKKLVAHGMRALASTTLNEQGFDGDVIEAALAHIDQNEVRRAYNRAEYLERRRKLMYWWSEHIEQAQTGKLNKYNKGLKIIG</sequence>
<evidence type="ECO:0000256" key="1">
    <source>
        <dbReference type="ARBA" id="ARBA00008857"/>
    </source>
</evidence>
<evidence type="ECO:0000256" key="4">
    <source>
        <dbReference type="ARBA" id="ARBA00023172"/>
    </source>
</evidence>
<dbReference type="InterPro" id="IPR038488">
    <property type="entry name" value="Integrase_DNA-bd_sf"/>
</dbReference>
<dbReference type="InterPro" id="IPR025166">
    <property type="entry name" value="Integrase_DNA_bind_dom"/>
</dbReference>
<gene>
    <name evidence="8" type="ORF">CWS31_005915</name>
</gene>